<evidence type="ECO:0000313" key="2">
    <source>
        <dbReference type="Proteomes" id="UP000249248"/>
    </source>
</evidence>
<dbReference type="InterPro" id="IPR003615">
    <property type="entry name" value="HNH_nuc"/>
</dbReference>
<dbReference type="AlphaFoldDB" id="A0A2W1N1J9"/>
<dbReference type="CDD" id="cd00085">
    <property type="entry name" value="HNHc"/>
    <property type="match status" value="1"/>
</dbReference>
<evidence type="ECO:0000313" key="1">
    <source>
        <dbReference type="EMBL" id="PZE18147.1"/>
    </source>
</evidence>
<dbReference type="SUPFAM" id="SSF48452">
    <property type="entry name" value="TPR-like"/>
    <property type="match status" value="1"/>
</dbReference>
<comment type="caution">
    <text evidence="1">The sequence shown here is derived from an EMBL/GenBank/DDBJ whole genome shotgun (WGS) entry which is preliminary data.</text>
</comment>
<reference evidence="1 2" key="1">
    <citation type="submission" date="2018-06" db="EMBL/GenBank/DDBJ databases">
        <title>The draft genome sequence of Crocinitomix sp. SM1701.</title>
        <authorList>
            <person name="Zhang X."/>
        </authorList>
    </citation>
    <scope>NUCLEOTIDE SEQUENCE [LARGE SCALE GENOMIC DNA]</scope>
    <source>
        <strain evidence="1 2">SM1701</strain>
    </source>
</reference>
<dbReference type="Gene3D" id="1.25.40.10">
    <property type="entry name" value="Tetratricopeptide repeat domain"/>
    <property type="match status" value="1"/>
</dbReference>
<dbReference type="SUPFAM" id="SSF52540">
    <property type="entry name" value="P-loop containing nucleoside triphosphate hydrolases"/>
    <property type="match status" value="1"/>
</dbReference>
<organism evidence="1 2">
    <name type="scientific">Putridiphycobacter roseus</name>
    <dbReference type="NCBI Taxonomy" id="2219161"/>
    <lineage>
        <taxon>Bacteria</taxon>
        <taxon>Pseudomonadati</taxon>
        <taxon>Bacteroidota</taxon>
        <taxon>Flavobacteriia</taxon>
        <taxon>Flavobacteriales</taxon>
        <taxon>Crocinitomicaceae</taxon>
        <taxon>Putridiphycobacter</taxon>
    </lineage>
</organism>
<dbReference type="Proteomes" id="UP000249248">
    <property type="component" value="Unassembled WGS sequence"/>
</dbReference>
<sequence>MITEDKLLNENQAALKLGITKELLYSYVKTGVRDHKLKVFAGKREIKFKEFDLDEFENFLQEKWVKDPKEKRPAIPKFIKEFLKVESNGQCARCTSGHRMDDAHIIPWSDSFSHFHHNLIRLCTDCHIKYDDGIIPREEILIIKKGLTDKLKRNLLSEEDLSIYSLHKVPNPELSFIGREDYINEIHFAIKEEKFIVISGIGGIGKTELLIKSLKGFEQQVKWFETEKFSSIQDLIIEILTEFKVRSISDLINVLDGTDLILVLDGLERLLKTDGDKTLTFLENLNRYTTNVKFIVTSQINLDALTFKVKTIKLNGLSESESNLLLKNALPDYNITDLNWVSKFSNGHVLTIKLLVGLISFYKSSNKVKDKLKEKGVKFISSPLRKEQNSKTSLNYSLKLCYEALNLSEQLVLALLTNFPIGCKEITLEIFNKNKLTDDVFIDDIDFIIARLNQFNLIDKECDPSNQVRITLLNPIKQFVISEAMSKSLKIWHQLKIEAFNNLMIEALVIFHQNVQTESWEDTIWRYEVELPNYINAIKRSVHSAYCKDCLKHSNEKDYLTIITGFASALYKYLFTRGYIQYGIKINKEGAKAHMKLGQYDMAIDDLTMVAQLYYRNNDFKNAEKILEQMKFCNSQLKDTEKSVHLYLIEGELIKERQPEKAISLFNNGLEILSKSKEIDFKNSNTAMFNSEIGRVYENCFRDYEKALEYYKIASNIYYDIKDYSNQYSCLYHIGNCYSGKQDIELSLECYKESLIGFINTGQKEYIGNSLAEIGRLRVNNYNLDYSFIDKKIIKNGLYDIKNEIEFTLNTNPNLEQYHLNAGLNNNQNYKLWNIIQLFSFSSNLELIENWANELLMIIKKDEEITYSYPYSFLKIAILINLIEKGINVHENLQTIKHHCYLFGGEVEHDIFDPFNWLALWLEFKGIESTTRGKLFSEVENLE</sequence>
<dbReference type="PANTHER" id="PTHR47691">
    <property type="entry name" value="REGULATOR-RELATED"/>
    <property type="match status" value="1"/>
</dbReference>
<dbReference type="EMBL" id="QKSB01000002">
    <property type="protein sequence ID" value="PZE18147.1"/>
    <property type="molecule type" value="Genomic_DNA"/>
</dbReference>
<accession>A0A2W1N1J9</accession>
<proteinExistence type="predicted"/>
<dbReference type="RefSeq" id="WP_111062300.1">
    <property type="nucleotide sequence ID" value="NZ_JBHUCU010000002.1"/>
</dbReference>
<dbReference type="Gene3D" id="3.40.50.300">
    <property type="entry name" value="P-loop containing nucleotide triphosphate hydrolases"/>
    <property type="match status" value="1"/>
</dbReference>
<dbReference type="OrthoDB" id="8910972at2"/>
<name>A0A2W1N1J9_9FLAO</name>
<evidence type="ECO:0008006" key="3">
    <source>
        <dbReference type="Google" id="ProtNLM"/>
    </source>
</evidence>
<dbReference type="InterPro" id="IPR027417">
    <property type="entry name" value="P-loop_NTPase"/>
</dbReference>
<protein>
    <recommendedName>
        <fullName evidence="3">HNH nuclease domain-containing protein</fullName>
    </recommendedName>
</protein>
<dbReference type="InterPro" id="IPR011990">
    <property type="entry name" value="TPR-like_helical_dom_sf"/>
</dbReference>
<keyword evidence="2" id="KW-1185">Reference proteome</keyword>
<gene>
    <name evidence="1" type="ORF">DNU06_05890</name>
</gene>
<dbReference type="PANTHER" id="PTHR47691:SF3">
    <property type="entry name" value="HTH-TYPE TRANSCRIPTIONAL REGULATOR RV0890C-RELATED"/>
    <property type="match status" value="1"/>
</dbReference>
<dbReference type="Pfam" id="PF14938">
    <property type="entry name" value="SNAP"/>
    <property type="match status" value="1"/>
</dbReference>